<accession>A0ABV3TN13</accession>
<evidence type="ECO:0000256" key="1">
    <source>
        <dbReference type="SAM" id="Phobius"/>
    </source>
</evidence>
<dbReference type="Proteomes" id="UP001557465">
    <property type="component" value="Unassembled WGS sequence"/>
</dbReference>
<name>A0ABV3TN13_9RHOB</name>
<keyword evidence="1" id="KW-0812">Transmembrane</keyword>
<keyword evidence="1" id="KW-1133">Transmembrane helix</keyword>
<evidence type="ECO:0000313" key="3">
    <source>
        <dbReference type="Proteomes" id="UP001557465"/>
    </source>
</evidence>
<evidence type="ECO:0000313" key="2">
    <source>
        <dbReference type="EMBL" id="MEX1662353.1"/>
    </source>
</evidence>
<proteinExistence type="predicted"/>
<keyword evidence="3" id="KW-1185">Reference proteome</keyword>
<dbReference type="EMBL" id="JBFRYC010000006">
    <property type="protein sequence ID" value="MEX1662353.1"/>
    <property type="molecule type" value="Genomic_DNA"/>
</dbReference>
<reference evidence="2 3" key="1">
    <citation type="journal article" date="2011" name="Int. J. Syst. Evol. Microbiol.">
        <title>Zhongshania antarctica gen. nov., sp. nov. and Zhongshania guokunii sp. nov., gammaproteobacteria respectively isolated from coastal attached (fast) ice and surface seawater of the Antarctic.</title>
        <authorList>
            <person name="Li H.J."/>
            <person name="Zhang X.Y."/>
            <person name="Chen C.X."/>
            <person name="Zhang Y.J."/>
            <person name="Gao Z.M."/>
            <person name="Yu Y."/>
            <person name="Chen X.L."/>
            <person name="Chen B."/>
            <person name="Zhang Y.Z."/>
        </authorList>
    </citation>
    <scope>NUCLEOTIDE SEQUENCE [LARGE SCALE GENOMIC DNA]</scope>
    <source>
        <strain evidence="2 3">15-R06ZXC-3</strain>
    </source>
</reference>
<keyword evidence="1" id="KW-0472">Membrane</keyword>
<sequence>MSLASTNFSDRLSRIESSQKRLKGGVVLHVGDNEMRVRSVSELRRAVAQEKTTTGFRPFAFLGATVLGTFGVVAALALRERILTPQIAALINNHPQLAVFGAALLIAMIVGFFLRLTSIKLLAFQIAGILLTMATLHNLAFWQPQIAAQVFSPDWVAHQTATHAARTVIFGQTTIPF</sequence>
<gene>
    <name evidence="2" type="ORF">AB4874_11950</name>
</gene>
<feature type="transmembrane region" description="Helical" evidence="1">
    <location>
        <begin position="59"/>
        <end position="77"/>
    </location>
</feature>
<organism evidence="2 3">
    <name type="scientific">Thioclava arctica</name>
    <dbReference type="NCBI Taxonomy" id="3238301"/>
    <lineage>
        <taxon>Bacteria</taxon>
        <taxon>Pseudomonadati</taxon>
        <taxon>Pseudomonadota</taxon>
        <taxon>Alphaproteobacteria</taxon>
        <taxon>Rhodobacterales</taxon>
        <taxon>Paracoccaceae</taxon>
        <taxon>Thioclava</taxon>
    </lineage>
</organism>
<feature type="transmembrane region" description="Helical" evidence="1">
    <location>
        <begin position="97"/>
        <end position="114"/>
    </location>
</feature>
<comment type="caution">
    <text evidence="2">The sequence shown here is derived from an EMBL/GenBank/DDBJ whole genome shotgun (WGS) entry which is preliminary data.</text>
</comment>
<feature type="transmembrane region" description="Helical" evidence="1">
    <location>
        <begin position="121"/>
        <end position="142"/>
    </location>
</feature>
<protein>
    <submittedName>
        <fullName evidence="2">Uncharacterized protein</fullName>
    </submittedName>
</protein>